<name>A0A448WPU7_9PLAT</name>
<proteinExistence type="predicted"/>
<gene>
    <name evidence="2" type="ORF">PXEA_LOCUS10453</name>
</gene>
<evidence type="ECO:0000313" key="2">
    <source>
        <dbReference type="EMBL" id="VEL17013.1"/>
    </source>
</evidence>
<feature type="compositionally biased region" description="Low complexity" evidence="1">
    <location>
        <begin position="83"/>
        <end position="105"/>
    </location>
</feature>
<evidence type="ECO:0000313" key="3">
    <source>
        <dbReference type="Proteomes" id="UP000784294"/>
    </source>
</evidence>
<accession>A0A448WPU7</accession>
<comment type="caution">
    <text evidence="2">The sequence shown here is derived from an EMBL/GenBank/DDBJ whole genome shotgun (WGS) entry which is preliminary data.</text>
</comment>
<protein>
    <submittedName>
        <fullName evidence="2">Uncharacterized protein</fullName>
    </submittedName>
</protein>
<dbReference type="Proteomes" id="UP000784294">
    <property type="component" value="Unassembled WGS sequence"/>
</dbReference>
<evidence type="ECO:0000256" key="1">
    <source>
        <dbReference type="SAM" id="MobiDB-lite"/>
    </source>
</evidence>
<feature type="region of interest" description="Disordered" evidence="1">
    <location>
        <begin position="80"/>
        <end position="123"/>
    </location>
</feature>
<dbReference type="EMBL" id="CAAALY010030719">
    <property type="protein sequence ID" value="VEL17013.1"/>
    <property type="molecule type" value="Genomic_DNA"/>
</dbReference>
<sequence length="146" mass="15515">MASSSGSSIPGHLIDTGAARDIFGPQNHHSEQLSNAQGFRQKGRESRPTPQNEKSSFNPSVSRDKSEVILLVFNRRLQGFAKSSPSSSSSASSSSSSRSVPSTSSRNTANNPTSNNKDFTYGEESNSANSMIAVVNLDEVSQLGFS</sequence>
<dbReference type="AlphaFoldDB" id="A0A448WPU7"/>
<feature type="compositionally biased region" description="Polar residues" evidence="1">
    <location>
        <begin position="106"/>
        <end position="123"/>
    </location>
</feature>
<keyword evidence="3" id="KW-1185">Reference proteome</keyword>
<reference evidence="2" key="1">
    <citation type="submission" date="2018-11" db="EMBL/GenBank/DDBJ databases">
        <authorList>
            <consortium name="Pathogen Informatics"/>
        </authorList>
    </citation>
    <scope>NUCLEOTIDE SEQUENCE</scope>
</reference>
<organism evidence="2 3">
    <name type="scientific">Protopolystoma xenopodis</name>
    <dbReference type="NCBI Taxonomy" id="117903"/>
    <lineage>
        <taxon>Eukaryota</taxon>
        <taxon>Metazoa</taxon>
        <taxon>Spiralia</taxon>
        <taxon>Lophotrochozoa</taxon>
        <taxon>Platyhelminthes</taxon>
        <taxon>Monogenea</taxon>
        <taxon>Polyopisthocotylea</taxon>
        <taxon>Polystomatidea</taxon>
        <taxon>Polystomatidae</taxon>
        <taxon>Protopolystoma</taxon>
    </lineage>
</organism>
<feature type="region of interest" description="Disordered" evidence="1">
    <location>
        <begin position="1"/>
        <end position="62"/>
    </location>
</feature>
<feature type="compositionally biased region" description="Polar residues" evidence="1">
    <location>
        <begin position="48"/>
        <end position="61"/>
    </location>
</feature>